<dbReference type="EMBL" id="PKUS01000005">
    <property type="protein sequence ID" value="PLW69702.1"/>
    <property type="molecule type" value="Genomic_DNA"/>
</dbReference>
<evidence type="ECO:0000313" key="1">
    <source>
        <dbReference type="EMBL" id="PLW69702.1"/>
    </source>
</evidence>
<protein>
    <recommendedName>
        <fullName evidence="3">DUF1214 domain-containing protein</fullName>
    </recommendedName>
</protein>
<keyword evidence="2" id="KW-1185">Reference proteome</keyword>
<dbReference type="RefSeq" id="WP_076001735.1">
    <property type="nucleotide sequence ID" value="NZ_PKUS01000005.1"/>
</dbReference>
<proteinExistence type="predicted"/>
<dbReference type="AlphaFoldDB" id="A0A2N5X5D9"/>
<dbReference type="Proteomes" id="UP000235005">
    <property type="component" value="Unassembled WGS sequence"/>
</dbReference>
<dbReference type="OrthoDB" id="7053758at2"/>
<gene>
    <name evidence="1" type="ORF">C0039_06755</name>
</gene>
<organism evidence="1 2">
    <name type="scientific">Pseudohalioglobus lutimaris</name>
    <dbReference type="NCBI Taxonomy" id="1737061"/>
    <lineage>
        <taxon>Bacteria</taxon>
        <taxon>Pseudomonadati</taxon>
        <taxon>Pseudomonadota</taxon>
        <taxon>Gammaproteobacteria</taxon>
        <taxon>Cellvibrionales</taxon>
        <taxon>Halieaceae</taxon>
        <taxon>Pseudohalioglobus</taxon>
    </lineage>
</organism>
<name>A0A2N5X5D9_9GAMM</name>
<evidence type="ECO:0000313" key="2">
    <source>
        <dbReference type="Proteomes" id="UP000235005"/>
    </source>
</evidence>
<sequence>MTKNTNAAKAALRQAWDEMINTLQEARDAIDDPGLMPPPASDRNLAEGYRYLMGFVHSAVERAFHDDPQRPQFRNALSPITRATIDNADAIYFYAHIDGRNTYRIHGEVGDSRHWRGEPAVTGERKAPHYLIFEVSSGGLSGDTGNLQELRPGTRTQTSMLDCSRIEVNADGSFDILLAPEKPADYTGNFMSTMKVVNRPHPTDPDMPPERYASYISGRQLFGDWECEEAIHMEITPLGAEGLPAPAFNGASAAQQLRECGDIVRGQMHFWNAFWAIPMGTYGERPGTLPGMAFKRNGFNNINAASGATGGGMSTNLYAGGVFELEPDEALIIENHIKQQPHYIGFQLANLWGESLEYANRLGSLNGSQTQVDADGVIRLVVAHRDPGVPNWLDTSGQREGFLTPRWAYSERPEEDQWPSISAKKVRFDEIREHLPAATPVVSEAQRREQVAIRQRHVQRRFRQF</sequence>
<reference evidence="1 2" key="1">
    <citation type="submission" date="2018-01" db="EMBL/GenBank/DDBJ databases">
        <title>The draft genome sequence of Halioglobus lutimaris HF004.</title>
        <authorList>
            <person name="Du Z.-J."/>
            <person name="Shi M.-J."/>
        </authorList>
    </citation>
    <scope>NUCLEOTIDE SEQUENCE [LARGE SCALE GENOMIC DNA]</scope>
    <source>
        <strain evidence="1 2">HF004</strain>
    </source>
</reference>
<evidence type="ECO:0008006" key="3">
    <source>
        <dbReference type="Google" id="ProtNLM"/>
    </source>
</evidence>
<accession>A0A2N5X5D9</accession>
<comment type="caution">
    <text evidence="1">The sequence shown here is derived from an EMBL/GenBank/DDBJ whole genome shotgun (WGS) entry which is preliminary data.</text>
</comment>